<accession>A0AAV7NS92</accession>
<sequence length="90" mass="9564">MERTRRLIWRTSCRRRLIFLRTRSILHCMSTKAAAIAAAGVVCVSAEEVCGRVGSMSVGCPAGGPVLGPGALANVVATQRSQMLVVPPAW</sequence>
<proteinExistence type="predicted"/>
<comment type="caution">
    <text evidence="1">The sequence shown here is derived from an EMBL/GenBank/DDBJ whole genome shotgun (WGS) entry which is preliminary data.</text>
</comment>
<gene>
    <name evidence="1" type="ORF">NDU88_003892</name>
</gene>
<evidence type="ECO:0008006" key="3">
    <source>
        <dbReference type="Google" id="ProtNLM"/>
    </source>
</evidence>
<keyword evidence="2" id="KW-1185">Reference proteome</keyword>
<evidence type="ECO:0000313" key="1">
    <source>
        <dbReference type="EMBL" id="KAJ1115670.1"/>
    </source>
</evidence>
<evidence type="ECO:0000313" key="2">
    <source>
        <dbReference type="Proteomes" id="UP001066276"/>
    </source>
</evidence>
<dbReference type="AlphaFoldDB" id="A0AAV7NS92"/>
<name>A0AAV7NS92_PLEWA</name>
<reference evidence="1" key="1">
    <citation type="journal article" date="2022" name="bioRxiv">
        <title>Sequencing and chromosome-scale assembly of the giantPleurodeles waltlgenome.</title>
        <authorList>
            <person name="Brown T."/>
            <person name="Elewa A."/>
            <person name="Iarovenko S."/>
            <person name="Subramanian E."/>
            <person name="Araus A.J."/>
            <person name="Petzold A."/>
            <person name="Susuki M."/>
            <person name="Suzuki K.-i.T."/>
            <person name="Hayashi T."/>
            <person name="Toyoda A."/>
            <person name="Oliveira C."/>
            <person name="Osipova E."/>
            <person name="Leigh N.D."/>
            <person name="Simon A."/>
            <person name="Yun M.H."/>
        </authorList>
    </citation>
    <scope>NUCLEOTIDE SEQUENCE</scope>
    <source>
        <strain evidence="1">20211129_DDA</strain>
        <tissue evidence="1">Liver</tissue>
    </source>
</reference>
<protein>
    <recommendedName>
        <fullName evidence="3">Secreted protein</fullName>
    </recommendedName>
</protein>
<organism evidence="1 2">
    <name type="scientific">Pleurodeles waltl</name>
    <name type="common">Iberian ribbed newt</name>
    <dbReference type="NCBI Taxonomy" id="8319"/>
    <lineage>
        <taxon>Eukaryota</taxon>
        <taxon>Metazoa</taxon>
        <taxon>Chordata</taxon>
        <taxon>Craniata</taxon>
        <taxon>Vertebrata</taxon>
        <taxon>Euteleostomi</taxon>
        <taxon>Amphibia</taxon>
        <taxon>Batrachia</taxon>
        <taxon>Caudata</taxon>
        <taxon>Salamandroidea</taxon>
        <taxon>Salamandridae</taxon>
        <taxon>Pleurodelinae</taxon>
        <taxon>Pleurodeles</taxon>
    </lineage>
</organism>
<dbReference type="Proteomes" id="UP001066276">
    <property type="component" value="Chromosome 8"/>
</dbReference>
<dbReference type="EMBL" id="JANPWB010000012">
    <property type="protein sequence ID" value="KAJ1115670.1"/>
    <property type="molecule type" value="Genomic_DNA"/>
</dbReference>